<reference evidence="2" key="1">
    <citation type="journal article" date="2019" name="Int. J. Syst. Evol. Microbiol.">
        <title>The Global Catalogue of Microorganisms (GCM) 10K type strain sequencing project: providing services to taxonomists for standard genome sequencing and annotation.</title>
        <authorList>
            <consortium name="The Broad Institute Genomics Platform"/>
            <consortium name="The Broad Institute Genome Sequencing Center for Infectious Disease"/>
            <person name="Wu L."/>
            <person name="Ma J."/>
        </authorList>
    </citation>
    <scope>NUCLEOTIDE SEQUENCE [LARGE SCALE GENOMIC DNA]</scope>
    <source>
        <strain evidence="2">CCM 8609</strain>
    </source>
</reference>
<sequence length="112" mass="12808">MKMKSVDGTMISAVMAFIASLIACNLAFKGKIHEESGWREKLLKLSHAELINKRELIQLQSFVNPLAQFDGLKNLDGLINKFCQDEQAVVKKQVVICRIKQRSNFDFYVGRY</sequence>
<evidence type="ECO:0000313" key="2">
    <source>
        <dbReference type="Proteomes" id="UP000603295"/>
    </source>
</evidence>
<gene>
    <name evidence="1" type="ORF">GCM10011459_16900</name>
</gene>
<name>A0ABQ2C659_9LACO</name>
<organism evidence="1 2">
    <name type="scientific">Limosilactobacillus caviae</name>
    <dbReference type="NCBI Taxonomy" id="1769424"/>
    <lineage>
        <taxon>Bacteria</taxon>
        <taxon>Bacillati</taxon>
        <taxon>Bacillota</taxon>
        <taxon>Bacilli</taxon>
        <taxon>Lactobacillales</taxon>
        <taxon>Lactobacillaceae</taxon>
        <taxon>Limosilactobacillus</taxon>
    </lineage>
</organism>
<evidence type="ECO:0008006" key="3">
    <source>
        <dbReference type="Google" id="ProtNLM"/>
    </source>
</evidence>
<comment type="caution">
    <text evidence="1">The sequence shown here is derived from an EMBL/GenBank/DDBJ whole genome shotgun (WGS) entry which is preliminary data.</text>
</comment>
<dbReference type="EMBL" id="BMDS01000006">
    <property type="protein sequence ID" value="GGI63856.1"/>
    <property type="molecule type" value="Genomic_DNA"/>
</dbReference>
<protein>
    <recommendedName>
        <fullName evidence="3">Transposase</fullName>
    </recommendedName>
</protein>
<evidence type="ECO:0000313" key="1">
    <source>
        <dbReference type="EMBL" id="GGI63856.1"/>
    </source>
</evidence>
<dbReference type="PROSITE" id="PS51257">
    <property type="entry name" value="PROKAR_LIPOPROTEIN"/>
    <property type="match status" value="1"/>
</dbReference>
<dbReference type="Proteomes" id="UP000603295">
    <property type="component" value="Unassembled WGS sequence"/>
</dbReference>
<keyword evidence="2" id="KW-1185">Reference proteome</keyword>
<accession>A0ABQ2C659</accession>
<proteinExistence type="predicted"/>